<reference evidence="1 2" key="1">
    <citation type="journal article" date="2018" name="ACS Chem. Biol.">
        <title>Ketoreductase domain dysfunction expands chemodiversity: malyngamide biosynthesis in the cyanobacterium Okeania hirsuta.</title>
        <authorList>
            <person name="Moss N.A."/>
            <person name="Leao T."/>
            <person name="Rankin M."/>
            <person name="McCullough T.M."/>
            <person name="Qu P."/>
            <person name="Korobeynikov A."/>
            <person name="Smith J.L."/>
            <person name="Gerwick L."/>
            <person name="Gerwick W.H."/>
        </authorList>
    </citation>
    <scope>NUCLEOTIDE SEQUENCE [LARGE SCALE GENOMIC DNA]</scope>
    <source>
        <strain evidence="1 2">PAB10Feb10-1</strain>
    </source>
</reference>
<sequence>MFIKYRPGVALADGGYGNNSSFLEELEKLELNHIGGFAKNRKVNIMGASQF</sequence>
<evidence type="ECO:0008006" key="3">
    <source>
        <dbReference type="Google" id="ProtNLM"/>
    </source>
</evidence>
<comment type="caution">
    <text evidence="1">The sequence shown here is derived from an EMBL/GenBank/DDBJ whole genome shotgun (WGS) entry which is preliminary data.</text>
</comment>
<evidence type="ECO:0000313" key="1">
    <source>
        <dbReference type="EMBL" id="RQH39630.1"/>
    </source>
</evidence>
<dbReference type="AlphaFoldDB" id="A0A3N6P9T3"/>
<keyword evidence="2" id="KW-1185">Reference proteome</keyword>
<accession>A0A3N6P9T3</accession>
<evidence type="ECO:0000313" key="2">
    <source>
        <dbReference type="Proteomes" id="UP000269154"/>
    </source>
</evidence>
<name>A0A3N6P9T3_9CYAN</name>
<proteinExistence type="predicted"/>
<dbReference type="Proteomes" id="UP000269154">
    <property type="component" value="Unassembled WGS sequence"/>
</dbReference>
<gene>
    <name evidence="1" type="ORF">D5R40_16680</name>
</gene>
<protein>
    <recommendedName>
        <fullName evidence="3">Transposase IS701-like DDE domain-containing protein</fullName>
    </recommendedName>
</protein>
<organism evidence="1 2">
    <name type="scientific">Okeania hirsuta</name>
    <dbReference type="NCBI Taxonomy" id="1458930"/>
    <lineage>
        <taxon>Bacteria</taxon>
        <taxon>Bacillati</taxon>
        <taxon>Cyanobacteriota</taxon>
        <taxon>Cyanophyceae</taxon>
        <taxon>Oscillatoriophycideae</taxon>
        <taxon>Oscillatoriales</taxon>
        <taxon>Microcoleaceae</taxon>
        <taxon>Okeania</taxon>
    </lineage>
</organism>
<dbReference type="EMBL" id="RCBY01000091">
    <property type="protein sequence ID" value="RQH39630.1"/>
    <property type="molecule type" value="Genomic_DNA"/>
</dbReference>